<feature type="compositionally biased region" description="Basic and acidic residues" evidence="1">
    <location>
        <begin position="11"/>
        <end position="20"/>
    </location>
</feature>
<accession>A0A0E9S185</accession>
<feature type="compositionally biased region" description="Polar residues" evidence="1">
    <location>
        <begin position="1"/>
        <end position="10"/>
    </location>
</feature>
<sequence length="50" mass="5721">MSLSSMCAKSTNDHTHKENRTVNYKLPIQSSFSPMHALESVIYLRPQEVN</sequence>
<evidence type="ECO:0000313" key="2">
    <source>
        <dbReference type="EMBL" id="JAH34415.1"/>
    </source>
</evidence>
<proteinExistence type="predicted"/>
<reference evidence="2" key="1">
    <citation type="submission" date="2014-11" db="EMBL/GenBank/DDBJ databases">
        <authorList>
            <person name="Amaro Gonzalez C."/>
        </authorList>
    </citation>
    <scope>NUCLEOTIDE SEQUENCE</scope>
</reference>
<dbReference type="AlphaFoldDB" id="A0A0E9S185"/>
<feature type="region of interest" description="Disordered" evidence="1">
    <location>
        <begin position="1"/>
        <end position="22"/>
    </location>
</feature>
<name>A0A0E9S185_ANGAN</name>
<protein>
    <submittedName>
        <fullName evidence="2">Uncharacterized protein</fullName>
    </submittedName>
</protein>
<organism evidence="2">
    <name type="scientific">Anguilla anguilla</name>
    <name type="common">European freshwater eel</name>
    <name type="synonym">Muraena anguilla</name>
    <dbReference type="NCBI Taxonomy" id="7936"/>
    <lineage>
        <taxon>Eukaryota</taxon>
        <taxon>Metazoa</taxon>
        <taxon>Chordata</taxon>
        <taxon>Craniata</taxon>
        <taxon>Vertebrata</taxon>
        <taxon>Euteleostomi</taxon>
        <taxon>Actinopterygii</taxon>
        <taxon>Neopterygii</taxon>
        <taxon>Teleostei</taxon>
        <taxon>Anguilliformes</taxon>
        <taxon>Anguillidae</taxon>
        <taxon>Anguilla</taxon>
    </lineage>
</organism>
<reference evidence="2" key="2">
    <citation type="journal article" date="2015" name="Fish Shellfish Immunol.">
        <title>Early steps in the European eel (Anguilla anguilla)-Vibrio vulnificus interaction in the gills: Role of the RtxA13 toxin.</title>
        <authorList>
            <person name="Callol A."/>
            <person name="Pajuelo D."/>
            <person name="Ebbesson L."/>
            <person name="Teles M."/>
            <person name="MacKenzie S."/>
            <person name="Amaro C."/>
        </authorList>
    </citation>
    <scope>NUCLEOTIDE SEQUENCE</scope>
</reference>
<dbReference type="EMBL" id="GBXM01074162">
    <property type="protein sequence ID" value="JAH34415.1"/>
    <property type="molecule type" value="Transcribed_RNA"/>
</dbReference>
<evidence type="ECO:0000256" key="1">
    <source>
        <dbReference type="SAM" id="MobiDB-lite"/>
    </source>
</evidence>